<dbReference type="GO" id="GO:0005673">
    <property type="term" value="C:transcription factor TFIIE complex"/>
    <property type="evidence" value="ECO:0007669"/>
    <property type="project" value="TreeGrafter"/>
</dbReference>
<gene>
    <name evidence="5" type="ORF">MKZ38_001976</name>
</gene>
<feature type="compositionally biased region" description="Basic and acidic residues" evidence="3">
    <location>
        <begin position="314"/>
        <end position="342"/>
    </location>
</feature>
<keyword evidence="2" id="KW-0804">Transcription</keyword>
<dbReference type="PROSITE" id="PS51344">
    <property type="entry name" value="HTH_TFE_IIE"/>
    <property type="match status" value="1"/>
</dbReference>
<keyword evidence="6" id="KW-1185">Reference proteome</keyword>
<dbReference type="GO" id="GO:0006367">
    <property type="term" value="P:transcription initiation at RNA polymerase II promoter"/>
    <property type="evidence" value="ECO:0007669"/>
    <property type="project" value="InterPro"/>
</dbReference>
<dbReference type="Proteomes" id="UP001201980">
    <property type="component" value="Unassembled WGS sequence"/>
</dbReference>
<dbReference type="InterPro" id="IPR024550">
    <property type="entry name" value="TFIIEa/SarR/Rpc3_HTH_dom"/>
</dbReference>
<evidence type="ECO:0000256" key="3">
    <source>
        <dbReference type="SAM" id="MobiDB-lite"/>
    </source>
</evidence>
<comment type="caution">
    <text evidence="5">The sequence shown here is derived from an EMBL/GenBank/DDBJ whole genome shotgun (WGS) entry which is preliminary data.</text>
</comment>
<feature type="compositionally biased region" description="Acidic residues" evidence="3">
    <location>
        <begin position="377"/>
        <end position="390"/>
    </location>
</feature>
<protein>
    <submittedName>
        <fullName evidence="5">Transcription initiation factor iie subunit alpha protein</fullName>
    </submittedName>
</protein>
<name>A0AAD5WR45_9PEZI</name>
<evidence type="ECO:0000256" key="2">
    <source>
        <dbReference type="ARBA" id="ARBA00023163"/>
    </source>
</evidence>
<sequence length="390" mass="44194">MNNEGKGLSLAQELVRSVVRSFYETRHVLIVDALVMHSAIPDNDLCYLMSMNTKDLHKFCGRLREDRLIATHTRAEQREGQLRHNNRLYYYINYQQSVDAIKWRVYQLSKSVQKAPVPMTEKKEYFCPLCKSEWTMLEVLDSCGPMGFMCHKCNSVLTHDTQRNAEGHQQSSRMNDQLKFITDLLPKIDAIKVPDHDFEVAIQRMLPVTREHTHQVAATKVVEPSRPTAVQGLKNTGPNNMKVSISEEDGPSEADKEAERERKERIAKQNALPAWMSQSTVSGESFSGGSSLNPIISRSTPDSSKSGVAAEDQEAARQAEAQKNHEELEDYFARLKAEQAAEREDEDDEDDEEFEEVPPAKKPKLETPAETPVAVDPAEDSEEDLEFEDV</sequence>
<feature type="compositionally biased region" description="Basic and acidic residues" evidence="3">
    <location>
        <begin position="253"/>
        <end position="267"/>
    </location>
</feature>
<dbReference type="Pfam" id="PF02002">
    <property type="entry name" value="TFIIE_alpha"/>
    <property type="match status" value="1"/>
</dbReference>
<dbReference type="EMBL" id="JAKWBI020000157">
    <property type="protein sequence ID" value="KAJ2901309.1"/>
    <property type="molecule type" value="Genomic_DNA"/>
</dbReference>
<dbReference type="SMART" id="SM00531">
    <property type="entry name" value="TFIIE"/>
    <property type="match status" value="1"/>
</dbReference>
<reference evidence="5" key="1">
    <citation type="submission" date="2022-07" db="EMBL/GenBank/DDBJ databases">
        <title>Draft genome sequence of Zalerion maritima ATCC 34329, a (micro)plastics degrading marine fungus.</title>
        <authorList>
            <person name="Paco A."/>
            <person name="Goncalves M.F.M."/>
            <person name="Rocha-Santos T.A.P."/>
            <person name="Alves A."/>
        </authorList>
    </citation>
    <scope>NUCLEOTIDE SEQUENCE</scope>
    <source>
        <strain evidence="5">ATCC 34329</strain>
    </source>
</reference>
<feature type="region of interest" description="Disordered" evidence="3">
    <location>
        <begin position="216"/>
        <end position="390"/>
    </location>
</feature>
<dbReference type="AlphaFoldDB" id="A0AAD5WR45"/>
<dbReference type="InterPro" id="IPR017919">
    <property type="entry name" value="TFIIE/TFIIEa_HTH"/>
</dbReference>
<evidence type="ECO:0000259" key="4">
    <source>
        <dbReference type="PROSITE" id="PS51344"/>
    </source>
</evidence>
<evidence type="ECO:0000313" key="6">
    <source>
        <dbReference type="Proteomes" id="UP001201980"/>
    </source>
</evidence>
<dbReference type="PANTHER" id="PTHR13097">
    <property type="entry name" value="TRANSCRIPTION INITIATION FACTOR IIE, ALPHA SUBUNIT"/>
    <property type="match status" value="1"/>
</dbReference>
<proteinExistence type="predicted"/>
<feature type="compositionally biased region" description="Polar residues" evidence="3">
    <location>
        <begin position="276"/>
        <end position="306"/>
    </location>
</feature>
<organism evidence="5 6">
    <name type="scientific">Zalerion maritima</name>
    <dbReference type="NCBI Taxonomy" id="339359"/>
    <lineage>
        <taxon>Eukaryota</taxon>
        <taxon>Fungi</taxon>
        <taxon>Dikarya</taxon>
        <taxon>Ascomycota</taxon>
        <taxon>Pezizomycotina</taxon>
        <taxon>Sordariomycetes</taxon>
        <taxon>Lulworthiomycetidae</taxon>
        <taxon>Lulworthiales</taxon>
        <taxon>Lulworthiaceae</taxon>
        <taxon>Zalerion</taxon>
    </lineage>
</organism>
<feature type="domain" description="HTH TFE/IIEalpha-type" evidence="4">
    <location>
        <begin position="11"/>
        <end position="102"/>
    </location>
</feature>
<evidence type="ECO:0000313" key="5">
    <source>
        <dbReference type="EMBL" id="KAJ2901309.1"/>
    </source>
</evidence>
<dbReference type="InterPro" id="IPR039997">
    <property type="entry name" value="TFE"/>
</dbReference>
<accession>A0AAD5WR45</accession>
<evidence type="ECO:0000256" key="1">
    <source>
        <dbReference type="ARBA" id="ARBA00023015"/>
    </source>
</evidence>
<keyword evidence="1" id="KW-0805">Transcription regulation</keyword>
<dbReference type="InterPro" id="IPR002853">
    <property type="entry name" value="TFIIE_asu"/>
</dbReference>
<feature type="compositionally biased region" description="Polar residues" evidence="3">
    <location>
        <begin position="233"/>
        <end position="243"/>
    </location>
</feature>
<dbReference type="PANTHER" id="PTHR13097:SF7">
    <property type="entry name" value="GENERAL TRANSCRIPTION FACTOR IIE SUBUNIT 1"/>
    <property type="match status" value="1"/>
</dbReference>
<feature type="compositionally biased region" description="Acidic residues" evidence="3">
    <location>
        <begin position="343"/>
        <end position="356"/>
    </location>
</feature>